<keyword evidence="2" id="KW-1185">Reference proteome</keyword>
<reference evidence="1 2" key="1">
    <citation type="journal article" date="2010" name="Cell">
        <title>The genome of Naegleria gruberi illuminates early eukaryotic versatility.</title>
        <authorList>
            <person name="Fritz-Laylin L.K."/>
            <person name="Prochnik S.E."/>
            <person name="Ginger M.L."/>
            <person name="Dacks J.B."/>
            <person name="Carpenter M.L."/>
            <person name="Field M.C."/>
            <person name="Kuo A."/>
            <person name="Paredez A."/>
            <person name="Chapman J."/>
            <person name="Pham J."/>
            <person name="Shu S."/>
            <person name="Neupane R."/>
            <person name="Cipriano M."/>
            <person name="Mancuso J."/>
            <person name="Tu H."/>
            <person name="Salamov A."/>
            <person name="Lindquist E."/>
            <person name="Shapiro H."/>
            <person name="Lucas S."/>
            <person name="Grigoriev I.V."/>
            <person name="Cande W.Z."/>
            <person name="Fulton C."/>
            <person name="Rokhsar D.S."/>
            <person name="Dawson S.C."/>
        </authorList>
    </citation>
    <scope>NUCLEOTIDE SEQUENCE [LARGE SCALE GENOMIC DNA]</scope>
    <source>
        <strain evidence="1 2">NEG-M</strain>
    </source>
</reference>
<dbReference type="OrthoDB" id="10679764at2759"/>
<sequence>MINFHDQVPEEVAFYRLFPFIDFHQLIRVIPHVCSVWRRLIIEKLQTLHLYPNVELNDQEHTTNKPLTNIHDDFNNNVQLNLLPFIRYVIKFVKANGMTIKHLFMNGQVGDVICRKQFGFLKNIQGNNDNVFIANRSQRETEEFCKRLANFDSYFPNSLSEPALRRLTLSESSLSSCFDMLNELVDSDTFKLLAEVCKDVQMVSLSNISAQRYLTDLICNAKIVVVDNSLVEYFNNSCHFHYSFFTDGFVPFGNYSSEYTDLFPVDSEIFYTSCKSIRLPDMSVRDFNSLFSKVVIDKDHESVEINIYPNDIYSTIQMSEVQEALDKLCDYIRYSPRLKRLTLGFGFITLFGRSCALDFSGLGSRIEDLYLRKIGDACSKIKLNSLIEGCENVKNLVLENVISKDALLVKNALSRLSNLTTIKISFYEHKKQYESSYFELISTLLRNKKLTKILFEFPYMDVFENESLLIAVLDDTSRKCWVSLKRLPLMSQETITKLKTIPQIDFKFKPIIENDSSLPEIDYDQDINTIIEQRKSFKLALQNSKVICPGCFKTLPRHAIPQHFKDFHTLSDIVHKKTVRTLATCPCCKTECTTQDLEEHLLNCPERNLKIKMLDIKSMNALTHVISGITYAPDHPIPIHYPEYLDHYY</sequence>
<accession>D2VKI1</accession>
<proteinExistence type="predicted"/>
<gene>
    <name evidence="1" type="ORF">NAEGRDRAFT_69401</name>
</gene>
<dbReference type="KEGG" id="ngr:NAEGRDRAFT_69401"/>
<protein>
    <submittedName>
        <fullName evidence="1">Predicted protein</fullName>
    </submittedName>
</protein>
<dbReference type="AlphaFoldDB" id="D2VKI1"/>
<evidence type="ECO:0000313" key="2">
    <source>
        <dbReference type="Proteomes" id="UP000006671"/>
    </source>
</evidence>
<dbReference type="Proteomes" id="UP000006671">
    <property type="component" value="Unassembled WGS sequence"/>
</dbReference>
<dbReference type="EMBL" id="GG738878">
    <property type="protein sequence ID" value="EFC42694.1"/>
    <property type="molecule type" value="Genomic_DNA"/>
</dbReference>
<dbReference type="RefSeq" id="XP_002675438.1">
    <property type="nucleotide sequence ID" value="XM_002675392.1"/>
</dbReference>
<dbReference type="InParanoid" id="D2VKI1"/>
<dbReference type="GeneID" id="8852245"/>
<evidence type="ECO:0000313" key="1">
    <source>
        <dbReference type="EMBL" id="EFC42694.1"/>
    </source>
</evidence>
<name>D2VKI1_NAEGR</name>
<organism evidence="2">
    <name type="scientific">Naegleria gruberi</name>
    <name type="common">Amoeba</name>
    <dbReference type="NCBI Taxonomy" id="5762"/>
    <lineage>
        <taxon>Eukaryota</taxon>
        <taxon>Discoba</taxon>
        <taxon>Heterolobosea</taxon>
        <taxon>Tetramitia</taxon>
        <taxon>Eutetramitia</taxon>
        <taxon>Vahlkampfiidae</taxon>
        <taxon>Naegleria</taxon>
    </lineage>
</organism>
<dbReference type="VEuPathDB" id="AmoebaDB:NAEGRDRAFT_69401"/>